<dbReference type="OrthoDB" id="2596766at2759"/>
<organism evidence="2 3">
    <name type="scientific">Ceratopteris richardii</name>
    <name type="common">Triangle waterfern</name>
    <dbReference type="NCBI Taxonomy" id="49495"/>
    <lineage>
        <taxon>Eukaryota</taxon>
        <taxon>Viridiplantae</taxon>
        <taxon>Streptophyta</taxon>
        <taxon>Embryophyta</taxon>
        <taxon>Tracheophyta</taxon>
        <taxon>Polypodiopsida</taxon>
        <taxon>Polypodiidae</taxon>
        <taxon>Polypodiales</taxon>
        <taxon>Pteridineae</taxon>
        <taxon>Pteridaceae</taxon>
        <taxon>Parkerioideae</taxon>
        <taxon>Ceratopteris</taxon>
    </lineage>
</organism>
<evidence type="ECO:0000259" key="1">
    <source>
        <dbReference type="Pfam" id="PF22936"/>
    </source>
</evidence>
<feature type="domain" description="Retrovirus-related Pol polyprotein from transposon TNT 1-94-like beta-barrel" evidence="1">
    <location>
        <begin position="82"/>
        <end position="162"/>
    </location>
</feature>
<dbReference type="InterPro" id="IPR054722">
    <property type="entry name" value="PolX-like_BBD"/>
</dbReference>
<gene>
    <name evidence="2" type="ORF">KP509_11G035000</name>
</gene>
<dbReference type="PANTHER" id="PTHR47592">
    <property type="entry name" value="PBF68 PROTEIN"/>
    <property type="match status" value="1"/>
</dbReference>
<feature type="non-terminal residue" evidence="2">
    <location>
        <position position="165"/>
    </location>
</feature>
<dbReference type="AlphaFoldDB" id="A0A8T2TUB2"/>
<evidence type="ECO:0000313" key="2">
    <source>
        <dbReference type="EMBL" id="KAH7424974.1"/>
    </source>
</evidence>
<comment type="caution">
    <text evidence="2">The sequence shown here is derived from an EMBL/GenBank/DDBJ whole genome shotgun (WGS) entry which is preliminary data.</text>
</comment>
<dbReference type="OMA" id="ACVDEPW"/>
<dbReference type="EMBL" id="CM035416">
    <property type="protein sequence ID" value="KAH7424974.1"/>
    <property type="molecule type" value="Genomic_DNA"/>
</dbReference>
<sequence>MRLGAYWLDKELARRCVRVLPAKYDGLVTTLNTQVRPNPLTFEEFSAMLLEEEMRLRNRQRISDAAFSANAKAAQACVDEPWILDSGASRHMTSKKDWYSSLVPLREPINVVVGNDPKCPAEGTGTISFITSQGVEKKLSDVLYVPTLKRNLLSVSAITNHGLEV</sequence>
<name>A0A8T2TUB2_CERRI</name>
<dbReference type="PANTHER" id="PTHR47592:SF27">
    <property type="entry name" value="OS08G0421700 PROTEIN"/>
    <property type="match status" value="1"/>
</dbReference>
<dbReference type="Pfam" id="PF22936">
    <property type="entry name" value="Pol_BBD"/>
    <property type="match status" value="1"/>
</dbReference>
<reference evidence="2" key="1">
    <citation type="submission" date="2021-08" db="EMBL/GenBank/DDBJ databases">
        <title>WGS assembly of Ceratopteris richardii.</title>
        <authorList>
            <person name="Marchant D.B."/>
            <person name="Chen G."/>
            <person name="Jenkins J."/>
            <person name="Shu S."/>
            <person name="Leebens-Mack J."/>
            <person name="Grimwood J."/>
            <person name="Schmutz J."/>
            <person name="Soltis P."/>
            <person name="Soltis D."/>
            <person name="Chen Z.-H."/>
        </authorList>
    </citation>
    <scope>NUCLEOTIDE SEQUENCE</scope>
    <source>
        <strain evidence="2">Whitten #5841</strain>
        <tissue evidence="2">Leaf</tissue>
    </source>
</reference>
<keyword evidence="3" id="KW-1185">Reference proteome</keyword>
<evidence type="ECO:0000313" key="3">
    <source>
        <dbReference type="Proteomes" id="UP000825935"/>
    </source>
</evidence>
<dbReference type="Proteomes" id="UP000825935">
    <property type="component" value="Chromosome 11"/>
</dbReference>
<proteinExistence type="predicted"/>
<protein>
    <recommendedName>
        <fullName evidence="1">Retrovirus-related Pol polyprotein from transposon TNT 1-94-like beta-barrel domain-containing protein</fullName>
    </recommendedName>
</protein>
<accession>A0A8T2TUB2</accession>